<reference evidence="2" key="1">
    <citation type="journal article" date="2015" name="Genome Announc.">
        <title>Draft Genome Sequence of Tolypothrix boutellei Strain VB521301.</title>
        <authorList>
            <person name="Chandrababunaidu M.M."/>
            <person name="Singh D."/>
            <person name="Sen D."/>
            <person name="Bhan S."/>
            <person name="Das S."/>
            <person name="Gupta A."/>
            <person name="Adhikary S.P."/>
            <person name="Tripathy S."/>
        </authorList>
    </citation>
    <scope>NUCLEOTIDE SEQUENCE</scope>
    <source>
        <strain evidence="2">VB521301</strain>
    </source>
</reference>
<accession>A0A0C1R7G9</accession>
<name>A0A0C1R7G9_9CYAN</name>
<evidence type="ECO:0000313" key="2">
    <source>
        <dbReference type="EMBL" id="KIE11613.1"/>
    </source>
</evidence>
<protein>
    <submittedName>
        <fullName evidence="2">Uncharacterized protein</fullName>
    </submittedName>
</protein>
<dbReference type="AlphaFoldDB" id="A0A0C1R7G9"/>
<dbReference type="STRING" id="1479485.DA73_0214935"/>
<keyword evidence="1" id="KW-0175">Coiled coil</keyword>
<comment type="caution">
    <text evidence="2">The sequence shown here is derived from an EMBL/GenBank/DDBJ whole genome shotgun (WGS) entry which is preliminary data.</text>
</comment>
<feature type="coiled-coil region" evidence="1">
    <location>
        <begin position="4"/>
        <end position="38"/>
    </location>
</feature>
<organism evidence="2">
    <name type="scientific">Tolypothrix bouteillei VB521301</name>
    <dbReference type="NCBI Taxonomy" id="1479485"/>
    <lineage>
        <taxon>Bacteria</taxon>
        <taxon>Bacillati</taxon>
        <taxon>Cyanobacteriota</taxon>
        <taxon>Cyanophyceae</taxon>
        <taxon>Nostocales</taxon>
        <taxon>Tolypothrichaceae</taxon>
        <taxon>Tolypothrix</taxon>
    </lineage>
</organism>
<feature type="non-terminal residue" evidence="2">
    <location>
        <position position="1"/>
    </location>
</feature>
<evidence type="ECO:0000256" key="1">
    <source>
        <dbReference type="SAM" id="Coils"/>
    </source>
</evidence>
<dbReference type="EMBL" id="JHEG02000046">
    <property type="protein sequence ID" value="KIE11613.1"/>
    <property type="molecule type" value="Genomic_DNA"/>
</dbReference>
<gene>
    <name evidence="2" type="ORF">DA73_0214935</name>
</gene>
<proteinExistence type="predicted"/>
<sequence length="457" mass="51469">KEDLDRDEAQYDKLLVRAIALKDEIEELKQQIFDLLAVIELLKPIIFSIRPLVLGTEKVTSETYYGYSEAMVRDRLGELPDLEVAIAVLKKAAPNLSELLSKIDTVTLDGVEGSVKERQELAKTIKFARSVLLKESATEVKEGIYSLPPNWLLPFIEVLAKASFGSFRIKNRILTVMVKNDRTGNIIKSADFVWIADATLTRESLARALDINPNEITVIKKKPSNYQNLTITQITGLGLLGKERSKSCVARVKALRTAIEELHSVGDTAVIDRLATKEETDGHWFCDNRGSNLYQNKKALLTFGDPYQDIGYLQMLYTTLSGNRNPSRDNPAFDAFVKEKMQAEVIQAGGRLRVFRRPSEELNLYIVTETDLSYLEDYFPGAKFIKKSAFEITPEAGDATEQSRMLCLEATKRILERSEKLTTVALAKEMGRDRTRISQIAKQVAGGWESFRRVDCC</sequence>